<dbReference type="SUPFAM" id="SSF54637">
    <property type="entry name" value="Thioesterase/thiol ester dehydrase-isomerase"/>
    <property type="match status" value="1"/>
</dbReference>
<evidence type="ECO:0000256" key="15">
    <source>
        <dbReference type="ARBA" id="ARBA00038456"/>
    </source>
</evidence>
<organism evidence="25 26">
    <name type="scientific">Spongisporangium articulatum</name>
    <dbReference type="NCBI Taxonomy" id="3362603"/>
    <lineage>
        <taxon>Bacteria</taxon>
        <taxon>Bacillati</taxon>
        <taxon>Actinomycetota</taxon>
        <taxon>Actinomycetes</taxon>
        <taxon>Kineosporiales</taxon>
        <taxon>Kineosporiaceae</taxon>
        <taxon>Spongisporangium</taxon>
    </lineage>
</organism>
<evidence type="ECO:0000256" key="19">
    <source>
        <dbReference type="ARBA" id="ARBA00047588"/>
    </source>
</evidence>
<evidence type="ECO:0000256" key="3">
    <source>
        <dbReference type="ARBA" id="ARBA00004632"/>
    </source>
</evidence>
<keyword evidence="5" id="KW-0963">Cytoplasm</keyword>
<evidence type="ECO:0000256" key="16">
    <source>
        <dbReference type="ARBA" id="ARBA00038848"/>
    </source>
</evidence>
<comment type="catalytic activity">
    <reaction evidence="14">
        <text>(9Z)-octadecenoyl-CoA + H2O = (9Z)-octadecenoate + CoA + H(+)</text>
        <dbReference type="Rhea" id="RHEA:40139"/>
        <dbReference type="ChEBI" id="CHEBI:15377"/>
        <dbReference type="ChEBI" id="CHEBI:15378"/>
        <dbReference type="ChEBI" id="CHEBI:30823"/>
        <dbReference type="ChEBI" id="CHEBI:57287"/>
        <dbReference type="ChEBI" id="CHEBI:57387"/>
    </reaction>
    <physiologicalReaction direction="left-to-right" evidence="14">
        <dbReference type="Rhea" id="RHEA:40140"/>
    </physiologicalReaction>
</comment>
<evidence type="ECO:0000259" key="24">
    <source>
        <dbReference type="Pfam" id="PF03061"/>
    </source>
</evidence>
<dbReference type="Pfam" id="PF03061">
    <property type="entry name" value="4HBT"/>
    <property type="match status" value="1"/>
</dbReference>
<dbReference type="Gene3D" id="3.10.129.10">
    <property type="entry name" value="Hotdog Thioesterase"/>
    <property type="match status" value="1"/>
</dbReference>
<comment type="catalytic activity">
    <reaction evidence="22">
        <text>dodecanoyl-CoA + H2O = dodecanoate + CoA + H(+)</text>
        <dbReference type="Rhea" id="RHEA:30135"/>
        <dbReference type="ChEBI" id="CHEBI:15377"/>
        <dbReference type="ChEBI" id="CHEBI:15378"/>
        <dbReference type="ChEBI" id="CHEBI:18262"/>
        <dbReference type="ChEBI" id="CHEBI:57287"/>
        <dbReference type="ChEBI" id="CHEBI:57375"/>
    </reaction>
    <physiologicalReaction direction="left-to-right" evidence="22">
        <dbReference type="Rhea" id="RHEA:30136"/>
    </physiologicalReaction>
</comment>
<evidence type="ECO:0000256" key="17">
    <source>
        <dbReference type="ARBA" id="ARBA00040123"/>
    </source>
</evidence>
<keyword evidence="4" id="KW-1003">Cell membrane</keyword>
<comment type="catalytic activity">
    <reaction evidence="23">
        <text>tetradecanoyl-CoA + H2O = tetradecanoate + CoA + H(+)</text>
        <dbReference type="Rhea" id="RHEA:40119"/>
        <dbReference type="ChEBI" id="CHEBI:15377"/>
        <dbReference type="ChEBI" id="CHEBI:15378"/>
        <dbReference type="ChEBI" id="CHEBI:30807"/>
        <dbReference type="ChEBI" id="CHEBI:57287"/>
        <dbReference type="ChEBI" id="CHEBI:57385"/>
    </reaction>
    <physiologicalReaction direction="left-to-right" evidence="23">
        <dbReference type="Rhea" id="RHEA:40120"/>
    </physiologicalReaction>
</comment>
<comment type="catalytic activity">
    <reaction evidence="13">
        <text>(5Z,8Z,11Z,14Z)-eicosatetraenoyl-CoA + H2O = (5Z,8Z,11Z,14Z)-eicosatetraenoate + CoA + H(+)</text>
        <dbReference type="Rhea" id="RHEA:40151"/>
        <dbReference type="ChEBI" id="CHEBI:15377"/>
        <dbReference type="ChEBI" id="CHEBI:15378"/>
        <dbReference type="ChEBI" id="CHEBI:32395"/>
        <dbReference type="ChEBI" id="CHEBI:57287"/>
        <dbReference type="ChEBI" id="CHEBI:57368"/>
    </reaction>
    <physiologicalReaction direction="left-to-right" evidence="13">
        <dbReference type="Rhea" id="RHEA:40152"/>
    </physiologicalReaction>
</comment>
<feature type="domain" description="Thioesterase" evidence="24">
    <location>
        <begin position="139"/>
        <end position="211"/>
    </location>
</feature>
<evidence type="ECO:0000256" key="13">
    <source>
        <dbReference type="ARBA" id="ARBA00035852"/>
    </source>
</evidence>
<dbReference type="Proteomes" id="UP001612915">
    <property type="component" value="Unassembled WGS sequence"/>
</dbReference>
<dbReference type="EC" id="3.1.2.2" evidence="16"/>
<keyword evidence="8" id="KW-0276">Fatty acid metabolism</keyword>
<dbReference type="PANTHER" id="PTHR12418">
    <property type="entry name" value="ACYL-COENZYME A THIOESTERASE THEM4"/>
    <property type="match status" value="1"/>
</dbReference>
<evidence type="ECO:0000313" key="26">
    <source>
        <dbReference type="Proteomes" id="UP001612915"/>
    </source>
</evidence>
<reference evidence="25 26" key="1">
    <citation type="submission" date="2024-10" db="EMBL/GenBank/DDBJ databases">
        <title>The Natural Products Discovery Center: Release of the First 8490 Sequenced Strains for Exploring Actinobacteria Biosynthetic Diversity.</title>
        <authorList>
            <person name="Kalkreuter E."/>
            <person name="Kautsar S.A."/>
            <person name="Yang D."/>
            <person name="Bader C.D."/>
            <person name="Teijaro C.N."/>
            <person name="Fluegel L."/>
            <person name="Davis C.M."/>
            <person name="Simpson J.R."/>
            <person name="Lauterbach L."/>
            <person name="Steele A.D."/>
            <person name="Gui C."/>
            <person name="Meng S."/>
            <person name="Li G."/>
            <person name="Viehrig K."/>
            <person name="Ye F."/>
            <person name="Su P."/>
            <person name="Kiefer A.F."/>
            <person name="Nichols A."/>
            <person name="Cepeda A.J."/>
            <person name="Yan W."/>
            <person name="Fan B."/>
            <person name="Jiang Y."/>
            <person name="Adhikari A."/>
            <person name="Zheng C.-J."/>
            <person name="Schuster L."/>
            <person name="Cowan T.M."/>
            <person name="Smanski M.J."/>
            <person name="Chevrette M.G."/>
            <person name="De Carvalho L.P.S."/>
            <person name="Shen B."/>
        </authorList>
    </citation>
    <scope>NUCLEOTIDE SEQUENCE [LARGE SCALE GENOMIC DNA]</scope>
    <source>
        <strain evidence="25 26">NPDC049639</strain>
    </source>
</reference>
<name>A0ABW8ATL6_9ACTN</name>
<evidence type="ECO:0000256" key="8">
    <source>
        <dbReference type="ARBA" id="ARBA00022832"/>
    </source>
</evidence>
<dbReference type="CDD" id="cd03443">
    <property type="entry name" value="PaaI_thioesterase"/>
    <property type="match status" value="1"/>
</dbReference>
<gene>
    <name evidence="25" type="ORF">ACIB24_21890</name>
</gene>
<comment type="caution">
    <text evidence="25">The sequence shown here is derived from an EMBL/GenBank/DDBJ whole genome shotgun (WGS) entry which is preliminary data.</text>
</comment>
<evidence type="ECO:0000256" key="21">
    <source>
        <dbReference type="ARBA" id="ARBA00047969"/>
    </source>
</evidence>
<dbReference type="GO" id="GO:0016787">
    <property type="term" value="F:hydrolase activity"/>
    <property type="evidence" value="ECO:0007669"/>
    <property type="project" value="UniProtKB-KW"/>
</dbReference>
<evidence type="ECO:0000256" key="11">
    <source>
        <dbReference type="ARBA" id="ARBA00023136"/>
    </source>
</evidence>
<comment type="catalytic activity">
    <reaction evidence="21">
        <text>decanoyl-CoA + H2O = decanoate + CoA + H(+)</text>
        <dbReference type="Rhea" id="RHEA:40059"/>
        <dbReference type="ChEBI" id="CHEBI:15377"/>
        <dbReference type="ChEBI" id="CHEBI:15378"/>
        <dbReference type="ChEBI" id="CHEBI:27689"/>
        <dbReference type="ChEBI" id="CHEBI:57287"/>
        <dbReference type="ChEBI" id="CHEBI:61430"/>
    </reaction>
    <physiologicalReaction direction="left-to-right" evidence="21">
        <dbReference type="Rhea" id="RHEA:40060"/>
    </physiologicalReaction>
</comment>
<dbReference type="InterPro" id="IPR029069">
    <property type="entry name" value="HotDog_dom_sf"/>
</dbReference>
<comment type="subcellular location">
    <subcellularLocation>
        <location evidence="3">Cell projection</location>
        <location evidence="3">Ruffle membrane</location>
    </subcellularLocation>
    <subcellularLocation>
        <location evidence="2">Cytoplasm</location>
    </subcellularLocation>
    <subcellularLocation>
        <location evidence="1">Membrane</location>
        <topology evidence="1">Peripheral membrane protein</topology>
    </subcellularLocation>
</comment>
<evidence type="ECO:0000256" key="12">
    <source>
        <dbReference type="ARBA" id="ARBA00023273"/>
    </source>
</evidence>
<sequence length="236" mass="25280">MSADQPREGRIPDGSSFLPGGFRFSDVPTEEIDRLEAELVPLADSVRALVDATIRSTVDLDEIRRARAEVDAVTARLRAAQMEGPAGVHFNAEGKAWHWGNAAVGARNAVAPPMPVRRDPDGVTRADVELGAAYEGPPGKVHGGVTALLLDHLMGVTASDGSRPTMTGTLTIRYERATPLGTVHLEGRIRGEEGVKVFVEALVLDDEARVCVRAEGVFVVPRWARQFAGLPEESGD</sequence>
<accession>A0ABW8ATL6</accession>
<keyword evidence="7 25" id="KW-0378">Hydrolase</keyword>
<evidence type="ECO:0000256" key="2">
    <source>
        <dbReference type="ARBA" id="ARBA00004496"/>
    </source>
</evidence>
<evidence type="ECO:0000256" key="22">
    <source>
        <dbReference type="ARBA" id="ARBA00048074"/>
    </source>
</evidence>
<dbReference type="InterPro" id="IPR052365">
    <property type="entry name" value="THEM4/THEM5_acyl-CoA_thioest"/>
</dbReference>
<evidence type="ECO:0000256" key="10">
    <source>
        <dbReference type="ARBA" id="ARBA00023098"/>
    </source>
</evidence>
<evidence type="ECO:0000256" key="5">
    <source>
        <dbReference type="ARBA" id="ARBA00022490"/>
    </source>
</evidence>
<evidence type="ECO:0000256" key="4">
    <source>
        <dbReference type="ARBA" id="ARBA00022475"/>
    </source>
</evidence>
<dbReference type="RefSeq" id="WP_398284333.1">
    <property type="nucleotide sequence ID" value="NZ_JBITLV010000009.1"/>
</dbReference>
<comment type="similarity">
    <text evidence="15">Belongs to the THEM4/THEM5 thioesterase family.</text>
</comment>
<keyword evidence="12" id="KW-0966">Cell projection</keyword>
<dbReference type="InterPro" id="IPR006683">
    <property type="entry name" value="Thioestr_dom"/>
</dbReference>
<comment type="catalytic activity">
    <reaction evidence="19">
        <text>octanoyl-CoA + H2O = octanoate + CoA + H(+)</text>
        <dbReference type="Rhea" id="RHEA:30143"/>
        <dbReference type="ChEBI" id="CHEBI:15377"/>
        <dbReference type="ChEBI" id="CHEBI:15378"/>
        <dbReference type="ChEBI" id="CHEBI:25646"/>
        <dbReference type="ChEBI" id="CHEBI:57287"/>
        <dbReference type="ChEBI" id="CHEBI:57386"/>
    </reaction>
    <physiologicalReaction direction="left-to-right" evidence="19">
        <dbReference type="Rhea" id="RHEA:30144"/>
    </physiologicalReaction>
</comment>
<evidence type="ECO:0000256" key="9">
    <source>
        <dbReference type="ARBA" id="ARBA00022946"/>
    </source>
</evidence>
<keyword evidence="11" id="KW-0472">Membrane</keyword>
<evidence type="ECO:0000256" key="23">
    <source>
        <dbReference type="ARBA" id="ARBA00048180"/>
    </source>
</evidence>
<evidence type="ECO:0000256" key="18">
    <source>
        <dbReference type="ARBA" id="ARBA00043210"/>
    </source>
</evidence>
<proteinExistence type="inferred from homology"/>
<evidence type="ECO:0000256" key="7">
    <source>
        <dbReference type="ARBA" id="ARBA00022801"/>
    </source>
</evidence>
<evidence type="ECO:0000256" key="20">
    <source>
        <dbReference type="ARBA" id="ARBA00047734"/>
    </source>
</evidence>
<comment type="catalytic activity">
    <reaction evidence="20">
        <text>hexadecanoyl-CoA + H2O = hexadecanoate + CoA + H(+)</text>
        <dbReference type="Rhea" id="RHEA:16645"/>
        <dbReference type="ChEBI" id="CHEBI:7896"/>
        <dbReference type="ChEBI" id="CHEBI:15377"/>
        <dbReference type="ChEBI" id="CHEBI:15378"/>
        <dbReference type="ChEBI" id="CHEBI:57287"/>
        <dbReference type="ChEBI" id="CHEBI:57379"/>
        <dbReference type="EC" id="3.1.2.2"/>
    </reaction>
    <physiologicalReaction direction="left-to-right" evidence="20">
        <dbReference type="Rhea" id="RHEA:16646"/>
    </physiologicalReaction>
</comment>
<keyword evidence="26" id="KW-1185">Reference proteome</keyword>
<evidence type="ECO:0000256" key="1">
    <source>
        <dbReference type="ARBA" id="ARBA00004170"/>
    </source>
</evidence>
<evidence type="ECO:0000256" key="6">
    <source>
        <dbReference type="ARBA" id="ARBA00022703"/>
    </source>
</evidence>
<evidence type="ECO:0000256" key="14">
    <source>
        <dbReference type="ARBA" id="ARBA00037002"/>
    </source>
</evidence>
<keyword evidence="9" id="KW-0809">Transit peptide</keyword>
<keyword evidence="10" id="KW-0443">Lipid metabolism</keyword>
<dbReference type="PANTHER" id="PTHR12418:SF19">
    <property type="entry name" value="ACYL-COENZYME A THIOESTERASE THEM4"/>
    <property type="match status" value="1"/>
</dbReference>
<dbReference type="EMBL" id="JBITLV010000009">
    <property type="protein sequence ID" value="MFI7589729.1"/>
    <property type="molecule type" value="Genomic_DNA"/>
</dbReference>
<evidence type="ECO:0000313" key="25">
    <source>
        <dbReference type="EMBL" id="MFI7589729.1"/>
    </source>
</evidence>
<protein>
    <recommendedName>
        <fullName evidence="17">Acyl-coenzyme A thioesterase THEM4</fullName>
        <ecNumber evidence="16">3.1.2.2</ecNumber>
    </recommendedName>
    <alternativeName>
        <fullName evidence="18">Thioesterase superfamily member 4</fullName>
    </alternativeName>
</protein>
<keyword evidence="6" id="KW-0053">Apoptosis</keyword>